<comment type="caution">
    <text evidence="2">The sequence shown here is derived from an EMBL/GenBank/DDBJ whole genome shotgun (WGS) entry which is preliminary data.</text>
</comment>
<name>A0AAD4L9R1_9AGAM</name>
<evidence type="ECO:0000313" key="3">
    <source>
        <dbReference type="Proteomes" id="UP001201163"/>
    </source>
</evidence>
<feature type="region of interest" description="Disordered" evidence="1">
    <location>
        <begin position="344"/>
        <end position="375"/>
    </location>
</feature>
<protein>
    <recommendedName>
        <fullName evidence="4">Protein kinase domain-containing protein</fullName>
    </recommendedName>
</protein>
<dbReference type="AlphaFoldDB" id="A0AAD4L9R1"/>
<dbReference type="InterPro" id="IPR011009">
    <property type="entry name" value="Kinase-like_dom_sf"/>
</dbReference>
<dbReference type="EMBL" id="JAKELL010000090">
    <property type="protein sequence ID" value="KAH8983286.1"/>
    <property type="molecule type" value="Genomic_DNA"/>
</dbReference>
<evidence type="ECO:0000256" key="1">
    <source>
        <dbReference type="SAM" id="MobiDB-lite"/>
    </source>
</evidence>
<sequence length="375" mass="42354">MIVNCGGGLSALAAENRAENKIGTGGHDPLKRCTTFFRSYYAREGMKPIRDHCCCPTYLIALAGHWICILGAVFVDDVVVQPLTDFIWIGGYSCSDDRLKSMTRILASLGAGIAELRQFYMNLSFHDSQEDPQRFYPFIRQYTLGGQVVKFSYQDYLTQKTPEHAKAMFLATTETEDGREPRRQIVVKFVERYNAEAHRLLATAGLAPEIFYSPTEHPDLAGLTMVVMEFVDGKTACQLYSSLRLPPSISDQLKKALEILHENNFVFGDFRHPNIMITKDDRVRLIDFDWCGVHGEDTYPASLNDNRDEANGINWHPGVERGGEMMKEHDSFMLEGMTPRFVRPPATAPISDARLGKRKARALDDEEDETIRNKG</sequence>
<accession>A0AAD4L9R1</accession>
<organism evidence="2 3">
    <name type="scientific">Lactarius akahatsu</name>
    <dbReference type="NCBI Taxonomy" id="416441"/>
    <lineage>
        <taxon>Eukaryota</taxon>
        <taxon>Fungi</taxon>
        <taxon>Dikarya</taxon>
        <taxon>Basidiomycota</taxon>
        <taxon>Agaricomycotina</taxon>
        <taxon>Agaricomycetes</taxon>
        <taxon>Russulales</taxon>
        <taxon>Russulaceae</taxon>
        <taxon>Lactarius</taxon>
    </lineage>
</organism>
<dbReference type="SUPFAM" id="SSF56112">
    <property type="entry name" value="Protein kinase-like (PK-like)"/>
    <property type="match status" value="1"/>
</dbReference>
<evidence type="ECO:0008006" key="4">
    <source>
        <dbReference type="Google" id="ProtNLM"/>
    </source>
</evidence>
<dbReference type="Gene3D" id="1.10.510.10">
    <property type="entry name" value="Transferase(Phosphotransferase) domain 1"/>
    <property type="match status" value="1"/>
</dbReference>
<proteinExistence type="predicted"/>
<reference evidence="2" key="1">
    <citation type="submission" date="2022-01" db="EMBL/GenBank/DDBJ databases">
        <title>Comparative genomics reveals a dynamic genome evolution in the ectomycorrhizal milk-cap (Lactarius) mushrooms.</title>
        <authorList>
            <consortium name="DOE Joint Genome Institute"/>
            <person name="Lebreton A."/>
            <person name="Tang N."/>
            <person name="Kuo A."/>
            <person name="LaButti K."/>
            <person name="Drula E."/>
            <person name="Barry K."/>
            <person name="Clum A."/>
            <person name="Lipzen A."/>
            <person name="Mousain D."/>
            <person name="Ng V."/>
            <person name="Wang R."/>
            <person name="Wang X."/>
            <person name="Dai Y."/>
            <person name="Henrissat B."/>
            <person name="Grigoriev I.V."/>
            <person name="Guerin-Laguette A."/>
            <person name="Yu F."/>
            <person name="Martin F.M."/>
        </authorList>
    </citation>
    <scope>NUCLEOTIDE SEQUENCE</scope>
    <source>
        <strain evidence="2">QP</strain>
    </source>
</reference>
<evidence type="ECO:0000313" key="2">
    <source>
        <dbReference type="EMBL" id="KAH8983286.1"/>
    </source>
</evidence>
<gene>
    <name evidence="2" type="ORF">EDB92DRAFT_1803926</name>
</gene>
<dbReference type="Proteomes" id="UP001201163">
    <property type="component" value="Unassembled WGS sequence"/>
</dbReference>
<keyword evidence="3" id="KW-1185">Reference proteome</keyword>